<keyword evidence="1" id="KW-0472">Membrane</keyword>
<protein>
    <submittedName>
        <fullName evidence="2">Uncharacterized protein</fullName>
    </submittedName>
</protein>
<organism evidence="2">
    <name type="scientific">Cacopsylla melanoneura</name>
    <dbReference type="NCBI Taxonomy" id="428564"/>
    <lineage>
        <taxon>Eukaryota</taxon>
        <taxon>Metazoa</taxon>
        <taxon>Ecdysozoa</taxon>
        <taxon>Arthropoda</taxon>
        <taxon>Hexapoda</taxon>
        <taxon>Insecta</taxon>
        <taxon>Pterygota</taxon>
        <taxon>Neoptera</taxon>
        <taxon>Paraneoptera</taxon>
        <taxon>Hemiptera</taxon>
        <taxon>Sternorrhyncha</taxon>
        <taxon>Psylloidea</taxon>
        <taxon>Psyllidae</taxon>
        <taxon>Psyllinae</taxon>
        <taxon>Cacopsylla</taxon>
    </lineage>
</organism>
<name>A0A8D9ED81_9HEMI</name>
<sequence>MEIVYQCLWEENDIEDKTGAQTSSKIISFSTSVGIAIQHRNAASVWGYLILVKTLCLFLNHLFFHVTNKLLLRLFLSNMWEYILLFFVWMKFNLIMLEIIDIDFTCFSRTCVWMMNLNLEYLRCF</sequence>
<evidence type="ECO:0000313" key="2">
    <source>
        <dbReference type="EMBL" id="CAG6749262.1"/>
    </source>
</evidence>
<reference evidence="2" key="1">
    <citation type="submission" date="2021-05" db="EMBL/GenBank/DDBJ databases">
        <authorList>
            <person name="Alioto T."/>
            <person name="Alioto T."/>
            <person name="Gomez Garrido J."/>
        </authorList>
    </citation>
    <scope>NUCLEOTIDE SEQUENCE</scope>
</reference>
<keyword evidence="1" id="KW-1133">Transmembrane helix</keyword>
<evidence type="ECO:0000256" key="1">
    <source>
        <dbReference type="SAM" id="Phobius"/>
    </source>
</evidence>
<keyword evidence="1" id="KW-0812">Transmembrane</keyword>
<dbReference type="AlphaFoldDB" id="A0A8D9ED81"/>
<proteinExistence type="predicted"/>
<accession>A0A8D9ED81</accession>
<dbReference type="EMBL" id="HBUF01522465">
    <property type="protein sequence ID" value="CAG6749262.1"/>
    <property type="molecule type" value="Transcribed_RNA"/>
</dbReference>
<feature type="transmembrane region" description="Helical" evidence="1">
    <location>
        <begin position="45"/>
        <end position="64"/>
    </location>
</feature>